<evidence type="ECO:0000256" key="1">
    <source>
        <dbReference type="SAM" id="Phobius"/>
    </source>
</evidence>
<keyword evidence="1" id="KW-1133">Transmembrane helix</keyword>
<feature type="transmembrane region" description="Helical" evidence="1">
    <location>
        <begin position="61"/>
        <end position="85"/>
    </location>
</feature>
<gene>
    <name evidence="3" type="ORF">METZ01_LOCUS387802</name>
</gene>
<protein>
    <recommendedName>
        <fullName evidence="2">SHOCT domain-containing protein</fullName>
    </recommendedName>
</protein>
<evidence type="ECO:0000259" key="2">
    <source>
        <dbReference type="Pfam" id="PF09851"/>
    </source>
</evidence>
<name>A0A382UML4_9ZZZZ</name>
<proteinExistence type="predicted"/>
<dbReference type="InterPro" id="IPR018649">
    <property type="entry name" value="SHOCT"/>
</dbReference>
<sequence length="166" mass="19160">MFKIISIISLINFSIVPVLFAQDASLDEGTETVIMFVLGAIVLTIYWSFRGLIGLFQRHNAILVIIYLIIIFPIAYIHMLLLGIFGDSSKKRKQDEIDKEVEIQTKVHEKVEKNIGKKETASKEIVQESDESTLEKKLDEIKNLKEKGLINDEEYEEKKKKIIEEY</sequence>
<feature type="domain" description="SHOCT" evidence="2">
    <location>
        <begin position="137"/>
        <end position="162"/>
    </location>
</feature>
<dbReference type="AlphaFoldDB" id="A0A382UML4"/>
<dbReference type="EMBL" id="UINC01145054">
    <property type="protein sequence ID" value="SVD34948.1"/>
    <property type="molecule type" value="Genomic_DNA"/>
</dbReference>
<organism evidence="3">
    <name type="scientific">marine metagenome</name>
    <dbReference type="NCBI Taxonomy" id="408172"/>
    <lineage>
        <taxon>unclassified sequences</taxon>
        <taxon>metagenomes</taxon>
        <taxon>ecological metagenomes</taxon>
    </lineage>
</organism>
<evidence type="ECO:0000313" key="3">
    <source>
        <dbReference type="EMBL" id="SVD34948.1"/>
    </source>
</evidence>
<accession>A0A382UML4</accession>
<dbReference type="Pfam" id="PF09851">
    <property type="entry name" value="SHOCT"/>
    <property type="match status" value="1"/>
</dbReference>
<reference evidence="3" key="1">
    <citation type="submission" date="2018-05" db="EMBL/GenBank/DDBJ databases">
        <authorList>
            <person name="Lanie J.A."/>
            <person name="Ng W.-L."/>
            <person name="Kazmierczak K.M."/>
            <person name="Andrzejewski T.M."/>
            <person name="Davidsen T.M."/>
            <person name="Wayne K.J."/>
            <person name="Tettelin H."/>
            <person name="Glass J.I."/>
            <person name="Rusch D."/>
            <person name="Podicherti R."/>
            <person name="Tsui H.-C.T."/>
            <person name="Winkler M.E."/>
        </authorList>
    </citation>
    <scope>NUCLEOTIDE SEQUENCE</scope>
</reference>
<feature type="transmembrane region" description="Helical" evidence="1">
    <location>
        <begin position="31"/>
        <end position="49"/>
    </location>
</feature>
<keyword evidence="1" id="KW-0472">Membrane</keyword>
<keyword evidence="1" id="KW-0812">Transmembrane</keyword>